<geneLocation type="plasmid" evidence="3 4">
    <name>pHALXA01</name>
</geneLocation>
<feature type="transmembrane region" description="Helical" evidence="1">
    <location>
        <begin position="219"/>
        <end position="239"/>
    </location>
</feature>
<reference evidence="4" key="1">
    <citation type="journal article" date="2012" name="Stand. Genomic Sci.">
        <title>Complete genome sequence of Halopiger xanaduensis type strain (SH-6(T)).</title>
        <authorList>
            <person name="Anderson I."/>
            <person name="Tindall B.J."/>
            <person name="Rohde M."/>
            <person name="Lucas S."/>
            <person name="Han J."/>
            <person name="Lapidus A."/>
            <person name="Cheng J.F."/>
            <person name="Goodwin L."/>
            <person name="Pitluck S."/>
            <person name="Peters L."/>
            <person name="Pati A."/>
            <person name="Mikhailova N."/>
            <person name="Pagani I."/>
            <person name="Teshima H."/>
            <person name="Han C."/>
            <person name="Tapia R."/>
            <person name="Land M."/>
            <person name="Woyke T."/>
            <person name="Klenk H.P."/>
            <person name="Kyrpides N."/>
            <person name="Ivanova N."/>
        </authorList>
    </citation>
    <scope>NUCLEOTIDE SEQUENCE [LARGE SCALE GENOMIC DNA]</scope>
    <source>
        <strain evidence="4">DSM 18323 / JCM 14033 / SH-6</strain>
        <plasmid evidence="4">Plasmid pHALXA01</plasmid>
    </source>
</reference>
<proteinExistence type="predicted"/>
<keyword evidence="1" id="KW-0812">Transmembrane</keyword>
<feature type="transmembrane region" description="Helical" evidence="1">
    <location>
        <begin position="21"/>
        <end position="37"/>
    </location>
</feature>
<dbReference type="Proteomes" id="UP000006794">
    <property type="component" value="Plasmid pHALXA01"/>
</dbReference>
<keyword evidence="1" id="KW-1133">Transmembrane helix</keyword>
<dbReference type="KEGG" id="hxa:Halxa_0475"/>
<keyword evidence="4" id="KW-1185">Reference proteome</keyword>
<dbReference type="HOGENOM" id="CLU_975579_0_0_2"/>
<keyword evidence="1" id="KW-0472">Membrane</keyword>
<evidence type="ECO:0000313" key="4">
    <source>
        <dbReference type="Proteomes" id="UP000006794"/>
    </source>
</evidence>
<feature type="transmembrane region" description="Helical" evidence="1">
    <location>
        <begin position="259"/>
        <end position="279"/>
    </location>
</feature>
<evidence type="ECO:0000259" key="2">
    <source>
        <dbReference type="Pfam" id="PF26509"/>
    </source>
</evidence>
<feature type="domain" description="DUF8171" evidence="2">
    <location>
        <begin position="23"/>
        <end position="283"/>
    </location>
</feature>
<sequence length="286" mass="31472">MCMSEMATENTNWFSFGQRDMTVFIFVMSLSGLQYAITEVLPEFDVGPLELGVGDFIFIPIVLVLLFRTFWAALAVPMGEIVFEDILLGDFNGLGVMEDLLLVSTCFFFAALLFQDPKNRRQLAAVVLIAEGLNEFLAMFVDIGKVYIGVEELEAVPGLPESILVLEGVDFITQMVITGIIFGVIPALYLYPKLHGKIEPLMGMEPYKGTRGASMVRGFSWKAALAVLLAFPLAFGFAAAEEAGFGLNIVWEPEFMDAYGEMFIVIPIVVAALVAIVVWQRAKHSA</sequence>
<feature type="transmembrane region" description="Helical" evidence="1">
    <location>
        <begin position="171"/>
        <end position="191"/>
    </location>
</feature>
<evidence type="ECO:0000313" key="3">
    <source>
        <dbReference type="EMBL" id="AEH39076.1"/>
    </source>
</evidence>
<name>F8DDI2_HALXS</name>
<feature type="transmembrane region" description="Helical" evidence="1">
    <location>
        <begin position="57"/>
        <end position="79"/>
    </location>
</feature>
<keyword evidence="3" id="KW-0614">Plasmid</keyword>
<organism evidence="3 4">
    <name type="scientific">Halopiger xanaduensis (strain DSM 18323 / JCM 14033 / SH-6)</name>
    <dbReference type="NCBI Taxonomy" id="797210"/>
    <lineage>
        <taxon>Archaea</taxon>
        <taxon>Methanobacteriati</taxon>
        <taxon>Methanobacteriota</taxon>
        <taxon>Stenosarchaea group</taxon>
        <taxon>Halobacteria</taxon>
        <taxon>Halobacteriales</taxon>
        <taxon>Natrialbaceae</taxon>
        <taxon>Halopiger</taxon>
    </lineage>
</organism>
<dbReference type="EMBL" id="CP002840">
    <property type="protein sequence ID" value="AEH39076.1"/>
    <property type="molecule type" value="Genomic_DNA"/>
</dbReference>
<gene>
    <name evidence="3" type="ordered locus">Halxa_0475</name>
</gene>
<accession>F8DDI2</accession>
<dbReference type="InterPro" id="IPR058484">
    <property type="entry name" value="DUF8171"/>
</dbReference>
<protein>
    <recommendedName>
        <fullName evidence="2">DUF8171 domain-containing protein</fullName>
    </recommendedName>
</protein>
<dbReference type="AlphaFoldDB" id="F8DDI2"/>
<feature type="transmembrane region" description="Helical" evidence="1">
    <location>
        <begin position="91"/>
        <end position="114"/>
    </location>
</feature>
<dbReference type="Pfam" id="PF26509">
    <property type="entry name" value="DUF8171"/>
    <property type="match status" value="1"/>
</dbReference>
<evidence type="ECO:0000256" key="1">
    <source>
        <dbReference type="SAM" id="Phobius"/>
    </source>
</evidence>